<evidence type="ECO:0000259" key="6">
    <source>
        <dbReference type="Pfam" id="PF05118"/>
    </source>
</evidence>
<evidence type="ECO:0000256" key="3">
    <source>
        <dbReference type="ARBA" id="ARBA00023002"/>
    </source>
</evidence>
<keyword evidence="2" id="KW-0223">Dioxygenase</keyword>
<reference evidence="7" key="1">
    <citation type="submission" date="2021-01" db="EMBL/GenBank/DDBJ databases">
        <authorList>
            <person name="Corre E."/>
            <person name="Pelletier E."/>
            <person name="Niang G."/>
            <person name="Scheremetjew M."/>
            <person name="Finn R."/>
            <person name="Kale V."/>
            <person name="Holt S."/>
            <person name="Cochrane G."/>
            <person name="Meng A."/>
            <person name="Brown T."/>
            <person name="Cohen L."/>
        </authorList>
    </citation>
    <scope>NUCLEOTIDE SEQUENCE</scope>
    <source>
        <strain evidence="7">E4-10</strain>
    </source>
</reference>
<dbReference type="PANTHER" id="PTHR46332:SF5">
    <property type="entry name" value="ASPARTATE BETA-HYDROXYLASE DOMAIN CONTAINING 2"/>
    <property type="match status" value="1"/>
</dbReference>
<dbReference type="Pfam" id="PF05118">
    <property type="entry name" value="Asp_Arg_Hydrox"/>
    <property type="match status" value="2"/>
</dbReference>
<dbReference type="EMBL" id="HBET01024022">
    <property type="protein sequence ID" value="CAD8571918.1"/>
    <property type="molecule type" value="Transcribed_RNA"/>
</dbReference>
<evidence type="ECO:0000256" key="2">
    <source>
        <dbReference type="ARBA" id="ARBA00022964"/>
    </source>
</evidence>
<evidence type="ECO:0000313" key="7">
    <source>
        <dbReference type="EMBL" id="CAD8571918.1"/>
    </source>
</evidence>
<dbReference type="GO" id="GO:0051213">
    <property type="term" value="F:dioxygenase activity"/>
    <property type="evidence" value="ECO:0007669"/>
    <property type="project" value="UniProtKB-KW"/>
</dbReference>
<keyword evidence="5" id="KW-0732">Signal</keyword>
<evidence type="ECO:0000256" key="4">
    <source>
        <dbReference type="SAM" id="MobiDB-lite"/>
    </source>
</evidence>
<accession>A0A7S0PI99</accession>
<name>A0A7S0PI99_CAFRO</name>
<gene>
    <name evidence="7" type="ORF">CROE0942_LOCUS16298</name>
</gene>
<dbReference type="PANTHER" id="PTHR46332">
    <property type="entry name" value="ASPARTATE BETA-HYDROXYLASE DOMAIN-CONTAINING PROTEIN 2"/>
    <property type="match status" value="1"/>
</dbReference>
<organism evidence="7">
    <name type="scientific">Cafeteria roenbergensis</name>
    <name type="common">Marine flagellate</name>
    <dbReference type="NCBI Taxonomy" id="33653"/>
    <lineage>
        <taxon>Eukaryota</taxon>
        <taxon>Sar</taxon>
        <taxon>Stramenopiles</taxon>
        <taxon>Bigyra</taxon>
        <taxon>Opalozoa</taxon>
        <taxon>Bicosoecida</taxon>
        <taxon>Cafeteriaceae</taxon>
        <taxon>Cafeteria</taxon>
    </lineage>
</organism>
<protein>
    <recommendedName>
        <fullName evidence="6">Aspartyl/asparaginy/proline hydroxylase domain-containing protein</fullName>
    </recommendedName>
</protein>
<feature type="signal peptide" evidence="5">
    <location>
        <begin position="1"/>
        <end position="32"/>
    </location>
</feature>
<dbReference type="InterPro" id="IPR027443">
    <property type="entry name" value="IPNS-like_sf"/>
</dbReference>
<comment type="similarity">
    <text evidence="1">Belongs to the aspartyl/asparaginyl beta-hydroxylase family.</text>
</comment>
<keyword evidence="3" id="KW-0560">Oxidoreductase</keyword>
<feature type="chain" id="PRO_5030657159" description="Aspartyl/asparaginy/proline hydroxylase domain-containing protein" evidence="5">
    <location>
        <begin position="33"/>
        <end position="631"/>
    </location>
</feature>
<feature type="domain" description="Aspartyl/asparaginy/proline hydroxylase" evidence="6">
    <location>
        <begin position="577"/>
        <end position="619"/>
    </location>
</feature>
<dbReference type="AlphaFoldDB" id="A0A7S0PI99"/>
<sequence>MPRIPHRPALGLAPRAIALCLSVLAACSAASAEKHHAALDLLATATGMLAVGAFGDALRIASNGAEEARASLDPMLQRERLSLLLVASQAADALRLDQIAFRLHQDAVATAQRLAGRDTPLRPADLHRLLQAWASLAESLRARGNHSAALRAVAKSQQSLVALEQLHGRQLQDLRAAVGLLASDAADCAGDALAALAHFEAATPGGQLHWPPTDAGDALARGNSRRRPASALSRHLALLGRAAAARRAEGKPGDAAALWEQWAQVAAAGVASGAIPSVWQAPGSWRRGLLSRPWHSFGPWSGWKLASTRQAFARIQDVLIAAAPALREEWVSIRNGESASRQAECLHYLSDPLDAPKQPGHIDAPPVPEWRQYSASGFWHDERLGRSDTVESAALLDWAARLARVPADRIRVPWRCSRGSPVLCAVTAAISAVAEATTRHDLVSQAAGASEAIQVLRTGYSELGPRTSLRAHHGRSNGQLKMHLGIAVPSPTAAEQRALRRRAALAPPSQPSSPKCGRSSCVLAGDNKSSLCWTSPSSCERQPIATADPWSTGLVSASHCAALRVTGPDDAFPEQRNVESRWKPWENGRVIFFDDSFLHEVANVCSQPRAVVQVVLKHPWLPAHRAEEMEP</sequence>
<dbReference type="PROSITE" id="PS51257">
    <property type="entry name" value="PROKAR_LIPOPROTEIN"/>
    <property type="match status" value="1"/>
</dbReference>
<feature type="domain" description="Aspartyl/asparaginy/proline hydroxylase" evidence="6">
    <location>
        <begin position="442"/>
        <end position="491"/>
    </location>
</feature>
<dbReference type="InterPro" id="IPR051821">
    <property type="entry name" value="Asp/Asn_beta-hydroxylase"/>
</dbReference>
<dbReference type="InterPro" id="IPR007803">
    <property type="entry name" value="Asp/Arg/Pro-Hydrxlase"/>
</dbReference>
<feature type="region of interest" description="Disordered" evidence="4">
    <location>
        <begin position="205"/>
        <end position="224"/>
    </location>
</feature>
<evidence type="ECO:0000256" key="1">
    <source>
        <dbReference type="ARBA" id="ARBA00007730"/>
    </source>
</evidence>
<proteinExistence type="inferred from homology"/>
<dbReference type="Gene3D" id="2.60.120.330">
    <property type="entry name" value="B-lactam Antibiotic, Isopenicillin N Synthase, Chain"/>
    <property type="match status" value="2"/>
</dbReference>
<evidence type="ECO:0000256" key="5">
    <source>
        <dbReference type="SAM" id="SignalP"/>
    </source>
</evidence>